<accession>A0AAV4B9W5</accession>
<keyword evidence="3" id="KW-1185">Reference proteome</keyword>
<proteinExistence type="predicted"/>
<gene>
    <name evidence="2" type="ORF">PoB_004242200</name>
</gene>
<protein>
    <submittedName>
        <fullName evidence="2">Uncharacterized protein</fullName>
    </submittedName>
</protein>
<reference evidence="2 3" key="1">
    <citation type="journal article" date="2021" name="Elife">
        <title>Chloroplast acquisition without the gene transfer in kleptoplastic sea slugs, Plakobranchus ocellatus.</title>
        <authorList>
            <person name="Maeda T."/>
            <person name="Takahashi S."/>
            <person name="Yoshida T."/>
            <person name="Shimamura S."/>
            <person name="Takaki Y."/>
            <person name="Nagai Y."/>
            <person name="Toyoda A."/>
            <person name="Suzuki Y."/>
            <person name="Arimoto A."/>
            <person name="Ishii H."/>
            <person name="Satoh N."/>
            <person name="Nishiyama T."/>
            <person name="Hasebe M."/>
            <person name="Maruyama T."/>
            <person name="Minagawa J."/>
            <person name="Obokata J."/>
            <person name="Shigenobu S."/>
        </authorList>
    </citation>
    <scope>NUCLEOTIDE SEQUENCE [LARGE SCALE GENOMIC DNA]</scope>
</reference>
<dbReference type="Proteomes" id="UP000735302">
    <property type="component" value="Unassembled WGS sequence"/>
</dbReference>
<evidence type="ECO:0000256" key="1">
    <source>
        <dbReference type="SAM" id="MobiDB-lite"/>
    </source>
</evidence>
<sequence length="87" mass="9943">MEGPPFGQAGEKRDTHWIDLCDARASPLMRQDEKMTDRYSPRPQSNYQSLEDLRNVRFTEGVSTHSNSSSSMSRSCGETPENAWSFR</sequence>
<dbReference type="EMBL" id="BLXT01004632">
    <property type="protein sequence ID" value="GFO15917.1"/>
    <property type="molecule type" value="Genomic_DNA"/>
</dbReference>
<organism evidence="2 3">
    <name type="scientific">Plakobranchus ocellatus</name>
    <dbReference type="NCBI Taxonomy" id="259542"/>
    <lineage>
        <taxon>Eukaryota</taxon>
        <taxon>Metazoa</taxon>
        <taxon>Spiralia</taxon>
        <taxon>Lophotrochozoa</taxon>
        <taxon>Mollusca</taxon>
        <taxon>Gastropoda</taxon>
        <taxon>Heterobranchia</taxon>
        <taxon>Euthyneura</taxon>
        <taxon>Panpulmonata</taxon>
        <taxon>Sacoglossa</taxon>
        <taxon>Placobranchoidea</taxon>
        <taxon>Plakobranchidae</taxon>
        <taxon>Plakobranchus</taxon>
    </lineage>
</organism>
<evidence type="ECO:0000313" key="3">
    <source>
        <dbReference type="Proteomes" id="UP000735302"/>
    </source>
</evidence>
<feature type="compositionally biased region" description="Basic and acidic residues" evidence="1">
    <location>
        <begin position="30"/>
        <end position="40"/>
    </location>
</feature>
<feature type="compositionally biased region" description="Low complexity" evidence="1">
    <location>
        <begin position="63"/>
        <end position="75"/>
    </location>
</feature>
<evidence type="ECO:0000313" key="2">
    <source>
        <dbReference type="EMBL" id="GFO15917.1"/>
    </source>
</evidence>
<name>A0AAV4B9W5_9GAST</name>
<comment type="caution">
    <text evidence="2">The sequence shown here is derived from an EMBL/GenBank/DDBJ whole genome shotgun (WGS) entry which is preliminary data.</text>
</comment>
<feature type="region of interest" description="Disordered" evidence="1">
    <location>
        <begin position="24"/>
        <end position="87"/>
    </location>
</feature>
<dbReference type="AlphaFoldDB" id="A0AAV4B9W5"/>